<evidence type="ECO:0000313" key="3">
    <source>
        <dbReference type="Proteomes" id="UP000449944"/>
    </source>
</evidence>
<feature type="domain" description="DUF2326" evidence="1">
    <location>
        <begin position="441"/>
        <end position="567"/>
    </location>
</feature>
<gene>
    <name evidence="2" type="ORF">GKR67_00700</name>
</gene>
<sequence>MFLSNLVVSSPFLGEIRSITFKRGVNLIVDKGTLTESETGNSVGKTTALRALDFCFGCKQDLFYTDPEFKKDNEIIRNFLIENEVDFTLTLLSGNNSPLVIYRKALPEPKVLCKINNVEYKSLKNFCQDLKVALFFTSADKPTLRQIMTRVIRDTPDKMSNTLKTLFNKSNYSEYETLNLFLFGFEDASLLSEKQSVTRNLKKIDTEFKLLTKLKSKNALEQSLEVINREIENSANNIDNFDLGASYNQQMQELNDIKIEISTLSLDLASMNMKRSLNEQAINSLLVQQDNSNPDDLKKLYNEATERVGVLNKTFEDALNFYNQMIIKKVEFIKSQMASLESEITSKNSKLDIWLKKESEILKELSNLGSLSDLQLLQKNINKLYESKGSFESSLNQIEEYESKLNTITIKLKDISFKIDKYISQFDNNLKIFNKYFSKYTRQLYNEEFILSYEYKSDLFQFTIDPIGSIQSQGNLGDGKKKAQVSAFDLAYLSLQEEVSSRFIRFVAHDGIEAIHQNQIKTLFDIAATIDGQYIIAILKDKLASIDGKTISTSTILELSENDKFFKC</sequence>
<dbReference type="InterPro" id="IPR018760">
    <property type="entry name" value="DUF2326"/>
</dbReference>
<proteinExistence type="predicted"/>
<reference evidence="2 3" key="1">
    <citation type="submission" date="2019-10" db="EMBL/GenBank/DDBJ databases">
        <title>Comparative genomic analysis of Providencia.</title>
        <authorList>
            <person name="Yuan C."/>
            <person name="Wei Y."/>
            <person name="Yin Z."/>
        </authorList>
    </citation>
    <scope>NUCLEOTIDE SEQUENCE [LARGE SCALE GENOMIC DNA]</scope>
    <source>
        <strain evidence="3">wls1934</strain>
    </source>
</reference>
<dbReference type="Proteomes" id="UP000449944">
    <property type="component" value="Unassembled WGS sequence"/>
</dbReference>
<organism evidence="2 3">
    <name type="scientific">Providencia alcalifaciens</name>
    <dbReference type="NCBI Taxonomy" id="126385"/>
    <lineage>
        <taxon>Bacteria</taxon>
        <taxon>Pseudomonadati</taxon>
        <taxon>Pseudomonadota</taxon>
        <taxon>Gammaproteobacteria</taxon>
        <taxon>Enterobacterales</taxon>
        <taxon>Morganellaceae</taxon>
        <taxon>Providencia</taxon>
    </lineage>
</organism>
<evidence type="ECO:0000259" key="1">
    <source>
        <dbReference type="Pfam" id="PF10088"/>
    </source>
</evidence>
<evidence type="ECO:0000313" key="2">
    <source>
        <dbReference type="EMBL" id="MTC33151.1"/>
    </source>
</evidence>
<dbReference type="AlphaFoldDB" id="A0AAW9V611"/>
<dbReference type="EMBL" id="WLUB01000005">
    <property type="protein sequence ID" value="MTC33151.1"/>
    <property type="molecule type" value="Genomic_DNA"/>
</dbReference>
<dbReference type="Pfam" id="PF10088">
    <property type="entry name" value="DUF2326"/>
    <property type="match status" value="1"/>
</dbReference>
<accession>A0AAW9V611</accession>
<name>A0AAW9V611_9GAMM</name>
<protein>
    <submittedName>
        <fullName evidence="2">DUF2326 domain-containing protein</fullName>
    </submittedName>
</protein>
<comment type="caution">
    <text evidence="2">The sequence shown here is derived from an EMBL/GenBank/DDBJ whole genome shotgun (WGS) entry which is preliminary data.</text>
</comment>